<protein>
    <submittedName>
        <fullName evidence="1">Uncharacterized protein</fullName>
    </submittedName>
</protein>
<gene>
    <name evidence="1" type="ORF">TIFTF001_004167</name>
</gene>
<evidence type="ECO:0000313" key="2">
    <source>
        <dbReference type="Proteomes" id="UP001187192"/>
    </source>
</evidence>
<dbReference type="AlphaFoldDB" id="A0AA87ZUD5"/>
<proteinExistence type="predicted"/>
<reference evidence="1" key="1">
    <citation type="submission" date="2023-07" db="EMBL/GenBank/DDBJ databases">
        <title>draft genome sequence of fig (Ficus carica).</title>
        <authorList>
            <person name="Takahashi T."/>
            <person name="Nishimura K."/>
        </authorList>
    </citation>
    <scope>NUCLEOTIDE SEQUENCE</scope>
</reference>
<dbReference type="Proteomes" id="UP001187192">
    <property type="component" value="Unassembled WGS sequence"/>
</dbReference>
<dbReference type="Gramene" id="FCD_00011742-RA">
    <property type="protein sequence ID" value="FCD_00011742-RA:cds"/>
    <property type="gene ID" value="FCD_00011742"/>
</dbReference>
<comment type="caution">
    <text evidence="1">The sequence shown here is derived from an EMBL/GenBank/DDBJ whole genome shotgun (WGS) entry which is preliminary data.</text>
</comment>
<organism evidence="1 2">
    <name type="scientific">Ficus carica</name>
    <name type="common">Common fig</name>
    <dbReference type="NCBI Taxonomy" id="3494"/>
    <lineage>
        <taxon>Eukaryota</taxon>
        <taxon>Viridiplantae</taxon>
        <taxon>Streptophyta</taxon>
        <taxon>Embryophyta</taxon>
        <taxon>Tracheophyta</taxon>
        <taxon>Spermatophyta</taxon>
        <taxon>Magnoliopsida</taxon>
        <taxon>eudicotyledons</taxon>
        <taxon>Gunneridae</taxon>
        <taxon>Pentapetalae</taxon>
        <taxon>rosids</taxon>
        <taxon>fabids</taxon>
        <taxon>Rosales</taxon>
        <taxon>Moraceae</taxon>
        <taxon>Ficeae</taxon>
        <taxon>Ficus</taxon>
    </lineage>
</organism>
<accession>A0AA87ZUD5</accession>
<evidence type="ECO:0000313" key="1">
    <source>
        <dbReference type="EMBL" id="GMN33448.1"/>
    </source>
</evidence>
<dbReference type="EMBL" id="BTGU01000004">
    <property type="protein sequence ID" value="GMN33448.1"/>
    <property type="molecule type" value="Genomic_DNA"/>
</dbReference>
<keyword evidence="2" id="KW-1185">Reference proteome</keyword>
<sequence length="66" mass="7330">MVMGVEVVTMGGVCTSGCWGNELFLISKTCSGHISLVLLPHFPDFREIHGVVWHLAFLVPVPKLWH</sequence>
<name>A0AA87ZUD5_FICCA</name>